<evidence type="ECO:0000313" key="3">
    <source>
        <dbReference type="Proteomes" id="UP000007879"/>
    </source>
</evidence>
<dbReference type="InParanoid" id="A0A1X7VT48"/>
<reference evidence="3" key="1">
    <citation type="journal article" date="2010" name="Nature">
        <title>The Amphimedon queenslandica genome and the evolution of animal complexity.</title>
        <authorList>
            <person name="Srivastava M."/>
            <person name="Simakov O."/>
            <person name="Chapman J."/>
            <person name="Fahey B."/>
            <person name="Gauthier M.E."/>
            <person name="Mitros T."/>
            <person name="Richards G.S."/>
            <person name="Conaco C."/>
            <person name="Dacre M."/>
            <person name="Hellsten U."/>
            <person name="Larroux C."/>
            <person name="Putnam N.H."/>
            <person name="Stanke M."/>
            <person name="Adamska M."/>
            <person name="Darling A."/>
            <person name="Degnan S.M."/>
            <person name="Oakley T.H."/>
            <person name="Plachetzki D.C."/>
            <person name="Zhai Y."/>
            <person name="Adamski M."/>
            <person name="Calcino A."/>
            <person name="Cummins S.F."/>
            <person name="Goodstein D.M."/>
            <person name="Harris C."/>
            <person name="Jackson D.J."/>
            <person name="Leys S.P."/>
            <person name="Shu S."/>
            <person name="Woodcroft B.J."/>
            <person name="Vervoort M."/>
            <person name="Kosik K.S."/>
            <person name="Manning G."/>
            <person name="Degnan B.M."/>
            <person name="Rokhsar D.S."/>
        </authorList>
    </citation>
    <scope>NUCLEOTIDE SEQUENCE [LARGE SCALE GENOMIC DNA]</scope>
</reference>
<protein>
    <submittedName>
        <fullName evidence="2">Uncharacterized protein</fullName>
    </submittedName>
</protein>
<gene>
    <name evidence="2" type="primary">109581900</name>
</gene>
<sequence>MSCCCAGEGEPTCIYWIGQADTARLKARFWLQYGIINCIVFGICILFTWLVYAFPVIGAILGYIALKKFDDGNEEGCDSYTKYSMIVSIVGTVLCSIFVVLATIGIALNNA</sequence>
<feature type="transmembrane region" description="Helical" evidence="1">
    <location>
        <begin position="34"/>
        <end position="65"/>
    </location>
</feature>
<dbReference type="EnsemblMetazoa" id="Aqu2.1.43262_001">
    <property type="protein sequence ID" value="Aqu2.1.43262_001"/>
    <property type="gene ID" value="Aqu2.1.43262"/>
</dbReference>
<keyword evidence="1" id="KW-0812">Transmembrane</keyword>
<keyword evidence="1" id="KW-0472">Membrane</keyword>
<evidence type="ECO:0000256" key="1">
    <source>
        <dbReference type="SAM" id="Phobius"/>
    </source>
</evidence>
<name>A0A1X7VT48_AMPQE</name>
<dbReference type="KEGG" id="aqu:109581900"/>
<keyword evidence="3" id="KW-1185">Reference proteome</keyword>
<keyword evidence="1" id="KW-1133">Transmembrane helix</keyword>
<dbReference type="Proteomes" id="UP000007879">
    <property type="component" value="Unassembled WGS sequence"/>
</dbReference>
<dbReference type="AlphaFoldDB" id="A0A1X7VT48"/>
<accession>A0A1X7VT48</accession>
<dbReference type="EnsemblMetazoa" id="XM_019996376.1">
    <property type="protein sequence ID" value="XP_019851935.1"/>
    <property type="gene ID" value="LOC109581900"/>
</dbReference>
<feature type="transmembrane region" description="Helical" evidence="1">
    <location>
        <begin position="85"/>
        <end position="108"/>
    </location>
</feature>
<evidence type="ECO:0000313" key="2">
    <source>
        <dbReference type="EnsemblMetazoa" id="Aqu2.1.43262_001"/>
    </source>
</evidence>
<proteinExistence type="predicted"/>
<organism evidence="2">
    <name type="scientific">Amphimedon queenslandica</name>
    <name type="common">Sponge</name>
    <dbReference type="NCBI Taxonomy" id="400682"/>
    <lineage>
        <taxon>Eukaryota</taxon>
        <taxon>Metazoa</taxon>
        <taxon>Porifera</taxon>
        <taxon>Demospongiae</taxon>
        <taxon>Heteroscleromorpha</taxon>
        <taxon>Haplosclerida</taxon>
        <taxon>Niphatidae</taxon>
        <taxon>Amphimedon</taxon>
    </lineage>
</organism>
<reference evidence="2" key="2">
    <citation type="submission" date="2017-05" db="UniProtKB">
        <authorList>
            <consortium name="EnsemblMetazoa"/>
        </authorList>
    </citation>
    <scope>IDENTIFICATION</scope>
</reference>